<dbReference type="GO" id="GO:0015020">
    <property type="term" value="F:glucuronosyltransferase activity"/>
    <property type="evidence" value="ECO:0007669"/>
    <property type="project" value="UniProtKB-EC"/>
</dbReference>
<evidence type="ECO:0000256" key="9">
    <source>
        <dbReference type="ARBA" id="ARBA00047475"/>
    </source>
</evidence>
<comment type="catalytic activity">
    <reaction evidence="9 11">
        <text>glucuronate acceptor + UDP-alpha-D-glucuronate = acceptor beta-D-glucuronoside + UDP + H(+)</text>
        <dbReference type="Rhea" id="RHEA:21032"/>
        <dbReference type="ChEBI" id="CHEBI:15378"/>
        <dbReference type="ChEBI" id="CHEBI:58052"/>
        <dbReference type="ChEBI" id="CHEBI:58223"/>
        <dbReference type="ChEBI" id="CHEBI:132367"/>
        <dbReference type="ChEBI" id="CHEBI:132368"/>
        <dbReference type="EC" id="2.4.1.17"/>
    </reaction>
</comment>
<dbReference type="WBParaSite" id="TCONS_00008206.p1">
    <property type="protein sequence ID" value="TCONS_00008206.p1"/>
    <property type="gene ID" value="XLOC_006175"/>
</dbReference>
<dbReference type="Pfam" id="PF00201">
    <property type="entry name" value="UDPGT"/>
    <property type="match status" value="1"/>
</dbReference>
<feature type="transmembrane region" description="Helical" evidence="11">
    <location>
        <begin position="489"/>
        <end position="508"/>
    </location>
</feature>
<dbReference type="CDD" id="cd03784">
    <property type="entry name" value="GT1_Gtf-like"/>
    <property type="match status" value="1"/>
</dbReference>
<name>A0AAF5D805_STRER</name>
<evidence type="ECO:0000256" key="8">
    <source>
        <dbReference type="ARBA" id="ARBA00023136"/>
    </source>
</evidence>
<dbReference type="PANTHER" id="PTHR48043">
    <property type="entry name" value="EG:EG0003.4 PROTEIN-RELATED"/>
    <property type="match status" value="1"/>
</dbReference>
<accession>A0AAF5D805</accession>
<evidence type="ECO:0000256" key="5">
    <source>
        <dbReference type="ARBA" id="ARBA00022692"/>
    </source>
</evidence>
<keyword evidence="7 11" id="KW-1133">Transmembrane helix</keyword>
<evidence type="ECO:0000313" key="13">
    <source>
        <dbReference type="WBParaSite" id="TCONS_00008206.p1"/>
    </source>
</evidence>
<dbReference type="AlphaFoldDB" id="A0AAF5D805"/>
<keyword evidence="6 11" id="KW-0732">Signal</keyword>
<evidence type="ECO:0000256" key="4">
    <source>
        <dbReference type="ARBA" id="ARBA00022679"/>
    </source>
</evidence>
<dbReference type="InterPro" id="IPR050271">
    <property type="entry name" value="UDP-glycosyltransferase"/>
</dbReference>
<keyword evidence="12" id="KW-1185">Reference proteome</keyword>
<evidence type="ECO:0000313" key="12">
    <source>
        <dbReference type="Proteomes" id="UP000035681"/>
    </source>
</evidence>
<dbReference type="InterPro" id="IPR002213">
    <property type="entry name" value="UDP_glucos_trans"/>
</dbReference>
<protein>
    <recommendedName>
        <fullName evidence="11">UDP-glucuronosyltransferase</fullName>
        <ecNumber evidence="11">2.4.1.17</ecNumber>
    </recommendedName>
</protein>
<dbReference type="FunFam" id="3.40.50.2000:FF:000038">
    <property type="entry name" value="UDP-GlucuronosylTransferase"/>
    <property type="match status" value="1"/>
</dbReference>
<feature type="chain" id="PRO_5041772313" description="UDP-glucuronosyltransferase" evidence="11">
    <location>
        <begin position="21"/>
        <end position="530"/>
    </location>
</feature>
<evidence type="ECO:0000256" key="7">
    <source>
        <dbReference type="ARBA" id="ARBA00022989"/>
    </source>
</evidence>
<keyword evidence="3 10" id="KW-0328">Glycosyltransferase</keyword>
<evidence type="ECO:0000256" key="6">
    <source>
        <dbReference type="ARBA" id="ARBA00022729"/>
    </source>
</evidence>
<keyword evidence="5 11" id="KW-0812">Transmembrane</keyword>
<keyword evidence="8 11" id="KW-0472">Membrane</keyword>
<dbReference type="PANTHER" id="PTHR48043:SF23">
    <property type="entry name" value="UDP-GLUCURONOSYLTRANSFERASE"/>
    <property type="match status" value="1"/>
</dbReference>
<evidence type="ECO:0000256" key="1">
    <source>
        <dbReference type="ARBA" id="ARBA00004167"/>
    </source>
</evidence>
<feature type="signal peptide" evidence="11">
    <location>
        <begin position="1"/>
        <end position="20"/>
    </location>
</feature>
<sequence length="530" mass="60915">MIKSFMYLILFLIFFPKYDCYKILVFNHVFVSSHSNFMVKIANLLSDAGHNVTIIQSPMNKEIDDSNIKGPKIVAPSKRNPDIDAKSSVLNRVNEQSWTQNNENPIDIINELKDTSEWLASSCEHTIKDPNLTVKMREENFDLGISEIFAPCGLGVLKYYNVRNTITVSSGAYFDSNYAALGLPVPVSQLSTTIAPLPQEMNMFERLINLISFMAEKKVYNDALEVGNAVFKKVYPEGQIDLHKLFKETAYFIINSDPLVSYGTPSTPKFLQLGGFLNSNPKPLSEKWNKLLNERKTNVLVSFGSIVKPSKMTNNMKNNLFRLFKEHPNITFLCKYDEKRPELLNKVDNVYIYKWLPQYDLLADPRLNLFVTHGGMNSLLEAAKFGVPMLDIPLFGDQSKNAKTVEELKLGRSISKYDFDKDYDKLKNVFNDLMNNKIYLDTSKKISLMMAQRPYDPKTLFLKYVEFAAKFGRIDHFTIPGADIPYWKFLYIDVMTIFIGTLCLIFFITKMVIKNIKKIFFNNKKNQKID</sequence>
<dbReference type="SUPFAM" id="SSF53756">
    <property type="entry name" value="UDP-Glycosyltransferase/glycogen phosphorylase"/>
    <property type="match status" value="1"/>
</dbReference>
<dbReference type="PROSITE" id="PS00375">
    <property type="entry name" value="UDPGT"/>
    <property type="match status" value="1"/>
</dbReference>
<proteinExistence type="inferred from homology"/>
<evidence type="ECO:0000256" key="3">
    <source>
        <dbReference type="ARBA" id="ARBA00022676"/>
    </source>
</evidence>
<evidence type="ECO:0000256" key="11">
    <source>
        <dbReference type="RuleBase" id="RU362059"/>
    </source>
</evidence>
<reference evidence="13" key="1">
    <citation type="submission" date="2024-02" db="UniProtKB">
        <authorList>
            <consortium name="WormBaseParasite"/>
        </authorList>
    </citation>
    <scope>IDENTIFICATION</scope>
</reference>
<keyword evidence="4 10" id="KW-0808">Transferase</keyword>
<comment type="subcellular location">
    <subcellularLocation>
        <location evidence="1 11">Membrane</location>
        <topology evidence="1 11">Single-pass membrane protein</topology>
    </subcellularLocation>
</comment>
<dbReference type="EC" id="2.4.1.17" evidence="11"/>
<dbReference type="Gene3D" id="3.40.50.2000">
    <property type="entry name" value="Glycogen Phosphorylase B"/>
    <property type="match status" value="1"/>
</dbReference>
<organism evidence="12 13">
    <name type="scientific">Strongyloides stercoralis</name>
    <name type="common">Threadworm</name>
    <dbReference type="NCBI Taxonomy" id="6248"/>
    <lineage>
        <taxon>Eukaryota</taxon>
        <taxon>Metazoa</taxon>
        <taxon>Ecdysozoa</taxon>
        <taxon>Nematoda</taxon>
        <taxon>Chromadorea</taxon>
        <taxon>Rhabditida</taxon>
        <taxon>Tylenchina</taxon>
        <taxon>Panagrolaimomorpha</taxon>
        <taxon>Strongyloidoidea</taxon>
        <taxon>Strongyloididae</taxon>
        <taxon>Strongyloides</taxon>
    </lineage>
</organism>
<evidence type="ECO:0000256" key="10">
    <source>
        <dbReference type="RuleBase" id="RU003718"/>
    </source>
</evidence>
<evidence type="ECO:0000256" key="2">
    <source>
        <dbReference type="ARBA" id="ARBA00009995"/>
    </source>
</evidence>
<dbReference type="GO" id="GO:0016020">
    <property type="term" value="C:membrane"/>
    <property type="evidence" value="ECO:0007669"/>
    <property type="project" value="UniProtKB-SubCell"/>
</dbReference>
<comment type="similarity">
    <text evidence="2 10">Belongs to the UDP-glycosyltransferase family.</text>
</comment>
<dbReference type="InterPro" id="IPR035595">
    <property type="entry name" value="UDP_glycos_trans_CS"/>
</dbReference>
<dbReference type="Proteomes" id="UP000035681">
    <property type="component" value="Unplaced"/>
</dbReference>